<reference evidence="1 2" key="1">
    <citation type="journal article" date="2022" name="Allergy">
        <title>Genome assembly and annotation of Periplaneta americana reveal a comprehensive cockroach allergen profile.</title>
        <authorList>
            <person name="Wang L."/>
            <person name="Xiong Q."/>
            <person name="Saelim N."/>
            <person name="Wang L."/>
            <person name="Nong W."/>
            <person name="Wan A.T."/>
            <person name="Shi M."/>
            <person name="Liu X."/>
            <person name="Cao Q."/>
            <person name="Hui J.H.L."/>
            <person name="Sookrung N."/>
            <person name="Leung T.F."/>
            <person name="Tungtrongchitr A."/>
            <person name="Tsui S.K.W."/>
        </authorList>
    </citation>
    <scope>NUCLEOTIDE SEQUENCE [LARGE SCALE GENOMIC DNA]</scope>
    <source>
        <strain evidence="1">PWHHKU_190912</strain>
    </source>
</reference>
<dbReference type="Proteomes" id="UP001148838">
    <property type="component" value="Unassembled WGS sequence"/>
</dbReference>
<proteinExistence type="predicted"/>
<comment type="caution">
    <text evidence="1">The sequence shown here is derived from an EMBL/GenBank/DDBJ whole genome shotgun (WGS) entry which is preliminary data.</text>
</comment>
<evidence type="ECO:0000313" key="1">
    <source>
        <dbReference type="EMBL" id="KAJ4444689.1"/>
    </source>
</evidence>
<accession>A0ABQ8TEE1</accession>
<organism evidence="1 2">
    <name type="scientific">Periplaneta americana</name>
    <name type="common">American cockroach</name>
    <name type="synonym">Blatta americana</name>
    <dbReference type="NCBI Taxonomy" id="6978"/>
    <lineage>
        <taxon>Eukaryota</taxon>
        <taxon>Metazoa</taxon>
        <taxon>Ecdysozoa</taxon>
        <taxon>Arthropoda</taxon>
        <taxon>Hexapoda</taxon>
        <taxon>Insecta</taxon>
        <taxon>Pterygota</taxon>
        <taxon>Neoptera</taxon>
        <taxon>Polyneoptera</taxon>
        <taxon>Dictyoptera</taxon>
        <taxon>Blattodea</taxon>
        <taxon>Blattoidea</taxon>
        <taxon>Blattidae</taxon>
        <taxon>Blattinae</taxon>
        <taxon>Periplaneta</taxon>
    </lineage>
</organism>
<protein>
    <submittedName>
        <fullName evidence="1">Uncharacterized protein</fullName>
    </submittedName>
</protein>
<keyword evidence="2" id="KW-1185">Reference proteome</keyword>
<dbReference type="EMBL" id="JAJSOF020000011">
    <property type="protein sequence ID" value="KAJ4444689.1"/>
    <property type="molecule type" value="Genomic_DNA"/>
</dbReference>
<sequence>MRLFSVDGIGDSEMIFGEMRPRIRHRLPGVCLMVEENPGKTPTRLLHQSLKKSMRQCSHEIGISKSSVHRILRAHKWKPYIPRLVHALNEDDTEMDRTKRKCCGVPASISEFNPSRLLPMGSSKRHSAKHKILEELRVQIEHACNDIPLATIQLNMRLGKSRKTERFGIEWLHQVLIYVDVVNMLEENSQTIRENKRILLEASKEIALEVDPEKETHNPRDMSFEDVAKGVVFSEDGRSIRYISNVLGVARNTMNYIRRYNETRQYTRRQGSGRPRCTNE</sequence>
<gene>
    <name evidence="1" type="ORF">ANN_06486</name>
</gene>
<evidence type="ECO:0000313" key="2">
    <source>
        <dbReference type="Proteomes" id="UP001148838"/>
    </source>
</evidence>
<name>A0ABQ8TEE1_PERAM</name>